<proteinExistence type="predicted"/>
<accession>A0A1B4VDL4</accession>
<dbReference type="AlphaFoldDB" id="A0A1B4VDL4"/>
<keyword evidence="2" id="KW-1185">Reference proteome</keyword>
<keyword evidence="1" id="KW-0378">Hydrolase</keyword>
<gene>
    <name evidence="1" type="ORF">SVA_1678</name>
</gene>
<dbReference type="RefSeq" id="WP_096460775.1">
    <property type="nucleotide sequence ID" value="NZ_AP014936.1"/>
</dbReference>
<sequence>MKRPGLGRALRTLVGGALFGFVGVALSASDFDVLDINEGELRFLTEVPAKLPHLQSTHVIVNEESLETGWLRVRQCHYHLAPVNAMQVLFRDGRVRDIRILQVENIERAWVEGPSVQLTNVGKDAVLCIESENRSLERNGADGTYAWTGGPYLRRFLDGYFPMHVKVAIDYPADALQVQSIEPAPLRLRAVTVPGHVRMDALFEGRLVITVQFAPGDPSKTGIGWH</sequence>
<organism evidence="1 2">
    <name type="scientific">Sulfurifustis variabilis</name>
    <dbReference type="NCBI Taxonomy" id="1675686"/>
    <lineage>
        <taxon>Bacteria</taxon>
        <taxon>Pseudomonadati</taxon>
        <taxon>Pseudomonadota</taxon>
        <taxon>Gammaproteobacteria</taxon>
        <taxon>Acidiferrobacterales</taxon>
        <taxon>Acidiferrobacteraceae</taxon>
        <taxon>Sulfurifustis</taxon>
    </lineage>
</organism>
<dbReference type="KEGG" id="sva:SVA_1678"/>
<protein>
    <submittedName>
        <fullName evidence="1">Alpha/beta hydrolase fold protein</fullName>
    </submittedName>
</protein>
<evidence type="ECO:0000313" key="2">
    <source>
        <dbReference type="Proteomes" id="UP000218899"/>
    </source>
</evidence>
<evidence type="ECO:0000313" key="1">
    <source>
        <dbReference type="EMBL" id="BAU48237.1"/>
    </source>
</evidence>
<dbReference type="EMBL" id="AP014936">
    <property type="protein sequence ID" value="BAU48237.1"/>
    <property type="molecule type" value="Genomic_DNA"/>
</dbReference>
<reference evidence="1 2" key="1">
    <citation type="submission" date="2015-08" db="EMBL/GenBank/DDBJ databases">
        <title>Complete genome sequence of Sulfurifustis variabilis.</title>
        <authorList>
            <person name="Miura A."/>
            <person name="Kojima H."/>
            <person name="Fukui M."/>
        </authorList>
    </citation>
    <scope>NUCLEOTIDE SEQUENCE [LARGE SCALE GENOMIC DNA]</scope>
    <source>
        <strain evidence="2">skN76</strain>
    </source>
</reference>
<dbReference type="Proteomes" id="UP000218899">
    <property type="component" value="Chromosome"/>
</dbReference>
<dbReference type="GO" id="GO:0016787">
    <property type="term" value="F:hydrolase activity"/>
    <property type="evidence" value="ECO:0007669"/>
    <property type="project" value="UniProtKB-KW"/>
</dbReference>
<name>A0A1B4VDL4_9GAMM</name>
<dbReference type="OrthoDB" id="8560667at2"/>